<organism evidence="1 2">
    <name type="scientific">Salmonella enterica I</name>
    <dbReference type="NCBI Taxonomy" id="59201"/>
    <lineage>
        <taxon>Bacteria</taxon>
        <taxon>Pseudomonadati</taxon>
        <taxon>Pseudomonadota</taxon>
        <taxon>Gammaproteobacteria</taxon>
        <taxon>Enterobacterales</taxon>
        <taxon>Enterobacteriaceae</taxon>
        <taxon>Salmonella</taxon>
    </lineage>
</organism>
<dbReference type="AlphaFoldDB" id="A0A379WQ91"/>
<dbReference type="InterPro" id="IPR011006">
    <property type="entry name" value="CheY-like_superfamily"/>
</dbReference>
<reference evidence="1 2" key="1">
    <citation type="submission" date="2018-06" db="EMBL/GenBank/DDBJ databases">
        <authorList>
            <consortium name="Pathogen Informatics"/>
            <person name="Doyle S."/>
        </authorList>
    </citation>
    <scope>NUCLEOTIDE SEQUENCE [LARGE SCALE GENOMIC DNA]</scope>
    <source>
        <strain evidence="1 2">NCTC8261</strain>
    </source>
</reference>
<protein>
    <submittedName>
        <fullName evidence="1">CitB protein</fullName>
    </submittedName>
</protein>
<evidence type="ECO:0000313" key="1">
    <source>
        <dbReference type="EMBL" id="SUH36269.1"/>
    </source>
</evidence>
<dbReference type="EMBL" id="UGXT01000002">
    <property type="protein sequence ID" value="SUH36269.1"/>
    <property type="molecule type" value="Genomic_DNA"/>
</dbReference>
<dbReference type="Proteomes" id="UP000254712">
    <property type="component" value="Unassembled WGS sequence"/>
</dbReference>
<gene>
    <name evidence="1" type="ORF">NCTC8261_02520</name>
</gene>
<dbReference type="SUPFAM" id="SSF52172">
    <property type="entry name" value="CheY-like"/>
    <property type="match status" value="1"/>
</dbReference>
<name>A0A379WQ91_SALET</name>
<proteinExistence type="predicted"/>
<accession>A0A379WQ91</accession>
<evidence type="ECO:0000313" key="2">
    <source>
        <dbReference type="Proteomes" id="UP000254712"/>
    </source>
</evidence>
<sequence>MPHFCYVTLSEKSVQTSIQLQGVFCFLSQRVVLSLSIVQLMTRLSQVLLLTHALIRVKFTRLTMWQIWTISALKTIIILIKLRRYSMPEVTPFQVLIVDDHPLMRRGIRQLLELDPAFYVVAKRVTGRVRSIWRIALSPI</sequence>